<feature type="compositionally biased region" description="Polar residues" evidence="1">
    <location>
        <begin position="90"/>
        <end position="99"/>
    </location>
</feature>
<feature type="region of interest" description="Disordered" evidence="1">
    <location>
        <begin position="38"/>
        <end position="99"/>
    </location>
</feature>
<protein>
    <submittedName>
        <fullName evidence="2">Uncharacterized protein</fullName>
    </submittedName>
</protein>
<accession>A0A0A9E110</accession>
<reference evidence="2" key="2">
    <citation type="journal article" date="2015" name="Data Brief">
        <title>Shoot transcriptome of the giant reed, Arundo donax.</title>
        <authorList>
            <person name="Barrero R.A."/>
            <person name="Guerrero F.D."/>
            <person name="Moolhuijzen P."/>
            <person name="Goolsby J.A."/>
            <person name="Tidwell J."/>
            <person name="Bellgard S.E."/>
            <person name="Bellgard M.I."/>
        </authorList>
    </citation>
    <scope>NUCLEOTIDE SEQUENCE</scope>
    <source>
        <tissue evidence="2">Shoot tissue taken approximately 20 cm above the soil surface</tissue>
    </source>
</reference>
<dbReference type="AlphaFoldDB" id="A0A0A9E110"/>
<evidence type="ECO:0000313" key="2">
    <source>
        <dbReference type="EMBL" id="JAD89662.1"/>
    </source>
</evidence>
<evidence type="ECO:0000256" key="1">
    <source>
        <dbReference type="SAM" id="MobiDB-lite"/>
    </source>
</evidence>
<name>A0A0A9E110_ARUDO</name>
<dbReference type="EMBL" id="GBRH01208233">
    <property type="protein sequence ID" value="JAD89662.1"/>
    <property type="molecule type" value="Transcribed_RNA"/>
</dbReference>
<proteinExistence type="predicted"/>
<reference evidence="2" key="1">
    <citation type="submission" date="2014-09" db="EMBL/GenBank/DDBJ databases">
        <authorList>
            <person name="Magalhaes I.L.F."/>
            <person name="Oliveira U."/>
            <person name="Santos F.R."/>
            <person name="Vidigal T.H.D.A."/>
            <person name="Brescovit A.D."/>
            <person name="Santos A.J."/>
        </authorList>
    </citation>
    <scope>NUCLEOTIDE SEQUENCE</scope>
    <source>
        <tissue evidence="2">Shoot tissue taken approximately 20 cm above the soil surface</tissue>
    </source>
</reference>
<sequence length="99" mass="10787">MLSSSPLYFSMRRRTSSITSADRLFTLSPAVLYRLKNPRATLGSSAPESGPSLLSSSRGTSEARRFSAHSRHVAVPRSTMAMSRRPMRATSLSDSHTAT</sequence>
<feature type="compositionally biased region" description="Polar residues" evidence="1">
    <location>
        <begin position="42"/>
        <end position="60"/>
    </location>
</feature>
<organism evidence="2">
    <name type="scientific">Arundo donax</name>
    <name type="common">Giant reed</name>
    <name type="synonym">Donax arundinaceus</name>
    <dbReference type="NCBI Taxonomy" id="35708"/>
    <lineage>
        <taxon>Eukaryota</taxon>
        <taxon>Viridiplantae</taxon>
        <taxon>Streptophyta</taxon>
        <taxon>Embryophyta</taxon>
        <taxon>Tracheophyta</taxon>
        <taxon>Spermatophyta</taxon>
        <taxon>Magnoliopsida</taxon>
        <taxon>Liliopsida</taxon>
        <taxon>Poales</taxon>
        <taxon>Poaceae</taxon>
        <taxon>PACMAD clade</taxon>
        <taxon>Arundinoideae</taxon>
        <taxon>Arundineae</taxon>
        <taxon>Arundo</taxon>
    </lineage>
</organism>